<dbReference type="EMBL" id="RBQF01000048">
    <property type="protein sequence ID" value="RMP13984.1"/>
    <property type="molecule type" value="Genomic_DNA"/>
</dbReference>
<keyword evidence="4" id="KW-1185">Reference proteome</keyword>
<evidence type="ECO:0000313" key="4">
    <source>
        <dbReference type="Proteomes" id="UP000276587"/>
    </source>
</evidence>
<feature type="region of interest" description="Disordered" evidence="1">
    <location>
        <begin position="187"/>
        <end position="222"/>
    </location>
</feature>
<accession>A0A3M4B655</accession>
<feature type="compositionally biased region" description="Low complexity" evidence="1">
    <location>
        <begin position="316"/>
        <end position="327"/>
    </location>
</feature>
<evidence type="ECO:0000313" key="3">
    <source>
        <dbReference type="EMBL" id="RMP13984.1"/>
    </source>
</evidence>
<evidence type="ECO:0000256" key="1">
    <source>
        <dbReference type="SAM" id="MobiDB-lite"/>
    </source>
</evidence>
<feature type="domain" description="SGNH hydrolase-type esterase" evidence="2">
    <location>
        <begin position="464"/>
        <end position="618"/>
    </location>
</feature>
<organism evidence="3 4">
    <name type="scientific">Pseudomonas marginalis pv. marginalis</name>
    <dbReference type="NCBI Taxonomy" id="97473"/>
    <lineage>
        <taxon>Bacteria</taxon>
        <taxon>Pseudomonadati</taxon>
        <taxon>Pseudomonadota</taxon>
        <taxon>Gammaproteobacteria</taxon>
        <taxon>Pseudomonadales</taxon>
        <taxon>Pseudomonadaceae</taxon>
        <taxon>Pseudomonas</taxon>
    </lineage>
</organism>
<dbReference type="AntiFam" id="ANF00062">
    <property type="entry name" value="Shadow ORF (opposite ABC transporter protein)"/>
</dbReference>
<protein>
    <recommendedName>
        <fullName evidence="2">SGNH hydrolase-type esterase domain-containing protein</fullName>
    </recommendedName>
</protein>
<feature type="region of interest" description="Disordered" evidence="1">
    <location>
        <begin position="308"/>
        <end position="327"/>
    </location>
</feature>
<gene>
    <name evidence="3" type="ORF">ALQ29_05254</name>
</gene>
<reference evidence="3 4" key="1">
    <citation type="submission" date="2018-08" db="EMBL/GenBank/DDBJ databases">
        <title>Recombination of ecologically and evolutionarily significant loci maintains genetic cohesion in the Pseudomonas syringae species complex.</title>
        <authorList>
            <person name="Dillon M."/>
            <person name="Thakur S."/>
            <person name="Almeida R.N.D."/>
            <person name="Weir B.S."/>
            <person name="Guttman D.S."/>
        </authorList>
    </citation>
    <scope>NUCLEOTIDE SEQUENCE [LARGE SCALE GENOMIC DNA]</scope>
    <source>
        <strain evidence="3 4">ICMP 3555</strain>
    </source>
</reference>
<dbReference type="InterPro" id="IPR036514">
    <property type="entry name" value="SGNH_hydro_sf"/>
</dbReference>
<sequence length="638" mass="68563">MHDAGGVQVRQVDHYPGREAVEVAGAVRLVGEHAGEAQCLHAHIDAVADLEVECRQQPRLHPGFSGFWAAAWRLVTKGRSGAFQLAPQGILLIDGLDAGELDAVIGGDDAGEFYDAGVIQAQLGAGLDLLGAGRRAAFEHQVGAEEFGGAQQHRAVEARTEVADGGAGGHGHQQGEEQHAQLTGAGIAQQLAHGKAEQTQQRQTCHQGSRGATIRPASRRIRRRQRWARRSSWVTSTRVVPLSLLSSNSRSLMRSPVWLSRLPVGSSANSTSGSAAKARAIATRCCSPPESWRGEWVRRWPRPTRSSRCRARSRASLRPSSSSGSMTFSSALRLSSSWNDWNTKPTCSARMRARWSSSRVLRAWPARVTSPLLGRSRPASRPRRVDLPEPELPTIARLSPLFSSRLSSCRIVSSPSALGTTLLRFRAVRMLAPMENPMRMWFLSAGLALMCMAQNAAAGTVLIVGDSISAGFGLDTRKGWVALLEQRLKQEGFDDKVVNASISGDTSAGGLARLPAALAEHKPDVVVIELGGNDGLRGQPPAQLKQNLASMIDQSKAGGAKVLLLGMQLPPNYGPRYTTAFAEVYGVLAKEKNVPLVPFFLDGVGGHPELMQADQLHPAVGAQGKLLENVWPTLKPLL</sequence>
<proteinExistence type="predicted"/>
<dbReference type="SUPFAM" id="SSF52266">
    <property type="entry name" value="SGNH hydrolase"/>
    <property type="match status" value="1"/>
</dbReference>
<dbReference type="InterPro" id="IPR051532">
    <property type="entry name" value="Ester_Hydrolysis_Enzymes"/>
</dbReference>
<evidence type="ECO:0000259" key="2">
    <source>
        <dbReference type="Pfam" id="PF13472"/>
    </source>
</evidence>
<name>A0A3M4B655_PSEMA</name>
<dbReference type="Gene3D" id="3.40.50.1110">
    <property type="entry name" value="SGNH hydrolase"/>
    <property type="match status" value="1"/>
</dbReference>
<dbReference type="CDD" id="cd01822">
    <property type="entry name" value="Lysophospholipase_L1_like"/>
    <property type="match status" value="1"/>
</dbReference>
<dbReference type="GO" id="GO:0004622">
    <property type="term" value="F:phosphatidylcholine lysophospholipase activity"/>
    <property type="evidence" value="ECO:0007669"/>
    <property type="project" value="TreeGrafter"/>
</dbReference>
<dbReference type="Pfam" id="PF13472">
    <property type="entry name" value="Lipase_GDSL_2"/>
    <property type="match status" value="1"/>
</dbReference>
<dbReference type="AlphaFoldDB" id="A0A3M4B655"/>
<dbReference type="PANTHER" id="PTHR30383">
    <property type="entry name" value="THIOESTERASE 1/PROTEASE 1/LYSOPHOSPHOLIPASE L1"/>
    <property type="match status" value="1"/>
</dbReference>
<feature type="compositionally biased region" description="Polar residues" evidence="1">
    <location>
        <begin position="197"/>
        <end position="207"/>
    </location>
</feature>
<comment type="caution">
    <text evidence="3">The sequence shown here is derived from an EMBL/GenBank/DDBJ whole genome shotgun (WGS) entry which is preliminary data.</text>
</comment>
<dbReference type="Proteomes" id="UP000276587">
    <property type="component" value="Unassembled WGS sequence"/>
</dbReference>
<dbReference type="PANTHER" id="PTHR30383:SF24">
    <property type="entry name" value="THIOESTERASE 1_PROTEASE 1_LYSOPHOSPHOLIPASE L1"/>
    <property type="match status" value="1"/>
</dbReference>
<dbReference type="InterPro" id="IPR013830">
    <property type="entry name" value="SGNH_hydro"/>
</dbReference>